<feature type="domain" description="HTH luxR-type" evidence="6">
    <location>
        <begin position="151"/>
        <end position="216"/>
    </location>
</feature>
<name>A0ABY2ILR5_9MICO</name>
<dbReference type="Gene3D" id="3.40.50.2300">
    <property type="match status" value="1"/>
</dbReference>
<dbReference type="SUPFAM" id="SSF52172">
    <property type="entry name" value="CheY-like"/>
    <property type="match status" value="1"/>
</dbReference>
<keyword evidence="9" id="KW-1185">Reference proteome</keyword>
<dbReference type="InterPro" id="IPR011006">
    <property type="entry name" value="CheY-like_superfamily"/>
</dbReference>
<evidence type="ECO:0000259" key="7">
    <source>
        <dbReference type="PROSITE" id="PS50110"/>
    </source>
</evidence>
<evidence type="ECO:0000256" key="2">
    <source>
        <dbReference type="ARBA" id="ARBA00023015"/>
    </source>
</evidence>
<proteinExistence type="predicted"/>
<evidence type="ECO:0000259" key="6">
    <source>
        <dbReference type="PROSITE" id="PS50043"/>
    </source>
</evidence>
<protein>
    <submittedName>
        <fullName evidence="8">Response regulator transcription factor</fullName>
    </submittedName>
</protein>
<keyword evidence="1 5" id="KW-0597">Phosphoprotein</keyword>
<accession>A0ABY2ILR5</accession>
<dbReference type="EMBL" id="SOFS01000019">
    <property type="protein sequence ID" value="TFC20357.1"/>
    <property type="molecule type" value="Genomic_DNA"/>
</dbReference>
<dbReference type="Proteomes" id="UP000297604">
    <property type="component" value="Unassembled WGS sequence"/>
</dbReference>
<keyword evidence="4" id="KW-0804">Transcription</keyword>
<dbReference type="PROSITE" id="PS50043">
    <property type="entry name" value="HTH_LUXR_2"/>
    <property type="match status" value="1"/>
</dbReference>
<dbReference type="PROSITE" id="PS50110">
    <property type="entry name" value="RESPONSE_REGULATORY"/>
    <property type="match status" value="1"/>
</dbReference>
<dbReference type="CDD" id="cd17535">
    <property type="entry name" value="REC_NarL-like"/>
    <property type="match status" value="1"/>
</dbReference>
<dbReference type="InterPro" id="IPR039420">
    <property type="entry name" value="WalR-like"/>
</dbReference>
<reference evidence="8 9" key="1">
    <citation type="submission" date="2019-03" db="EMBL/GenBank/DDBJ databases">
        <title>Genomics of glacier-inhabiting Cryobacterium strains.</title>
        <authorList>
            <person name="Liu Q."/>
            <person name="Xin Y.-H."/>
        </authorList>
    </citation>
    <scope>NUCLEOTIDE SEQUENCE [LARGE SCALE GENOMIC DNA]</scope>
    <source>
        <strain evidence="8 9">MDB1-5</strain>
    </source>
</reference>
<comment type="caution">
    <text evidence="8">The sequence shown here is derived from an EMBL/GenBank/DDBJ whole genome shotgun (WGS) entry which is preliminary data.</text>
</comment>
<evidence type="ECO:0000313" key="8">
    <source>
        <dbReference type="EMBL" id="TFC20357.1"/>
    </source>
</evidence>
<keyword evidence="3" id="KW-0238">DNA-binding</keyword>
<dbReference type="SMART" id="SM00448">
    <property type="entry name" value="REC"/>
    <property type="match status" value="1"/>
</dbReference>
<keyword evidence="2" id="KW-0805">Transcription regulation</keyword>
<dbReference type="PROSITE" id="PS00622">
    <property type="entry name" value="HTH_LUXR_1"/>
    <property type="match status" value="1"/>
</dbReference>
<evidence type="ECO:0000256" key="4">
    <source>
        <dbReference type="ARBA" id="ARBA00023163"/>
    </source>
</evidence>
<sequence>MIRVMIVDDQEMIRVGLRAILAPEPDIDVVADAADGFEALQQIVGLSVDVVLMDIRMPGIDGVEATRRLRLDFPPEELRIIILTTFENDENVFAALRAGANGFLSKGIGPTELVAGIVDVASGGGALSAAATAALIHHVAEEHRPAVDAAMVDRFSVLTPRERDVVIAIATGRDNAQIASDMFVSPYTVKTHANRAMMKLGARDRAQLVTFAYRAGLSA</sequence>
<dbReference type="SMART" id="SM00421">
    <property type="entry name" value="HTH_LUXR"/>
    <property type="match status" value="1"/>
</dbReference>
<evidence type="ECO:0000256" key="3">
    <source>
        <dbReference type="ARBA" id="ARBA00023125"/>
    </source>
</evidence>
<dbReference type="CDD" id="cd06170">
    <property type="entry name" value="LuxR_C_like"/>
    <property type="match status" value="1"/>
</dbReference>
<dbReference type="PANTHER" id="PTHR43214">
    <property type="entry name" value="TWO-COMPONENT RESPONSE REGULATOR"/>
    <property type="match status" value="1"/>
</dbReference>
<dbReference type="Pfam" id="PF00196">
    <property type="entry name" value="GerE"/>
    <property type="match status" value="1"/>
</dbReference>
<dbReference type="PRINTS" id="PR00038">
    <property type="entry name" value="HTHLUXR"/>
</dbReference>
<dbReference type="Pfam" id="PF00072">
    <property type="entry name" value="Response_reg"/>
    <property type="match status" value="1"/>
</dbReference>
<dbReference type="PANTHER" id="PTHR43214:SF24">
    <property type="entry name" value="TRANSCRIPTIONAL REGULATORY PROTEIN NARL-RELATED"/>
    <property type="match status" value="1"/>
</dbReference>
<evidence type="ECO:0000256" key="1">
    <source>
        <dbReference type="ARBA" id="ARBA00022553"/>
    </source>
</evidence>
<dbReference type="InterPro" id="IPR058245">
    <property type="entry name" value="NreC/VraR/RcsB-like_REC"/>
</dbReference>
<feature type="modified residue" description="4-aspartylphosphate" evidence="5">
    <location>
        <position position="54"/>
    </location>
</feature>
<gene>
    <name evidence="8" type="ORF">E3O46_09015</name>
</gene>
<dbReference type="InterPro" id="IPR001789">
    <property type="entry name" value="Sig_transdc_resp-reg_receiver"/>
</dbReference>
<evidence type="ECO:0000313" key="9">
    <source>
        <dbReference type="Proteomes" id="UP000297604"/>
    </source>
</evidence>
<dbReference type="InterPro" id="IPR000792">
    <property type="entry name" value="Tscrpt_reg_LuxR_C"/>
</dbReference>
<organism evidence="8 9">
    <name type="scientific">Cryobacterium glucosi</name>
    <dbReference type="NCBI Taxonomy" id="1259175"/>
    <lineage>
        <taxon>Bacteria</taxon>
        <taxon>Bacillati</taxon>
        <taxon>Actinomycetota</taxon>
        <taxon>Actinomycetes</taxon>
        <taxon>Micrococcales</taxon>
        <taxon>Microbacteriaceae</taxon>
        <taxon>Cryobacterium</taxon>
    </lineage>
</organism>
<evidence type="ECO:0000256" key="5">
    <source>
        <dbReference type="PROSITE-ProRule" id="PRU00169"/>
    </source>
</evidence>
<feature type="domain" description="Response regulatory" evidence="7">
    <location>
        <begin position="3"/>
        <end position="121"/>
    </location>
</feature>